<dbReference type="InterPro" id="IPR036719">
    <property type="entry name" value="Neuro-gated_channel_TM_sf"/>
</dbReference>
<proteinExistence type="predicted"/>
<keyword evidence="1" id="KW-0406">Ion transport</keyword>
<reference evidence="5" key="2">
    <citation type="submission" date="2025-09" db="UniProtKB">
        <authorList>
            <consortium name="Ensembl"/>
        </authorList>
    </citation>
    <scope>IDENTIFICATION</scope>
</reference>
<dbReference type="SUPFAM" id="SSF90112">
    <property type="entry name" value="Neurotransmitter-gated ion-channel transmembrane pore"/>
    <property type="match status" value="1"/>
</dbReference>
<sequence length="185" mass="21011">LSVSFWIDRRNVPARVSLGKPLTYVLLGSTEWTRESVSMPQVSYISAVDVYLWTSFLFVFLSVIEYAAVNYLTTTRQKATQTWGKASGTYSIDAVQAMAFNGFFHDADVDMDLTAFPDRCEENETWAQAASVSNVDTTHIKRKRSLKGSVGRIILRNSHVIDTYSRIIFPVCILCSTFFYWGLYI</sequence>
<keyword evidence="3" id="KW-0812">Transmembrane</keyword>
<dbReference type="Ensembl" id="ENSACOT00000015104.1">
    <property type="protein sequence ID" value="ENSACOP00000014592.1"/>
    <property type="gene ID" value="ENSACOG00000010156.1"/>
</dbReference>
<keyword evidence="1" id="KW-0813">Transport</keyword>
<keyword evidence="3" id="KW-1133">Transmembrane helix</keyword>
<feature type="transmembrane region" description="Helical" evidence="3">
    <location>
        <begin position="164"/>
        <end position="183"/>
    </location>
</feature>
<evidence type="ECO:0000259" key="4">
    <source>
        <dbReference type="Pfam" id="PF02932"/>
    </source>
</evidence>
<evidence type="ECO:0000313" key="6">
    <source>
        <dbReference type="Proteomes" id="UP000694522"/>
    </source>
</evidence>
<name>A0A8B9FT80_9PSIT</name>
<dbReference type="Pfam" id="PF02932">
    <property type="entry name" value="Neur_chan_memb"/>
    <property type="match status" value="1"/>
</dbReference>
<dbReference type="Gene3D" id="1.20.58.390">
    <property type="entry name" value="Neurotransmitter-gated ion-channel transmembrane domain"/>
    <property type="match status" value="1"/>
</dbReference>
<keyword evidence="3" id="KW-0472">Membrane</keyword>
<reference evidence="5" key="1">
    <citation type="submission" date="2025-08" db="UniProtKB">
        <authorList>
            <consortium name="Ensembl"/>
        </authorList>
    </citation>
    <scope>IDENTIFICATION</scope>
</reference>
<dbReference type="GO" id="GO:0004888">
    <property type="term" value="F:transmembrane signaling receptor activity"/>
    <property type="evidence" value="ECO:0007669"/>
    <property type="project" value="InterPro"/>
</dbReference>
<accession>A0A8B9FT80</accession>
<evidence type="ECO:0000256" key="3">
    <source>
        <dbReference type="SAM" id="Phobius"/>
    </source>
</evidence>
<dbReference type="AlphaFoldDB" id="A0A8B9FT80"/>
<evidence type="ECO:0000313" key="5">
    <source>
        <dbReference type="Ensembl" id="ENSACOP00000014592.1"/>
    </source>
</evidence>
<keyword evidence="2" id="KW-0868">Chloride</keyword>
<keyword evidence="1" id="KW-0869">Chloride channel</keyword>
<feature type="transmembrane region" description="Helical" evidence="3">
    <location>
        <begin position="50"/>
        <end position="69"/>
    </location>
</feature>
<keyword evidence="6" id="KW-1185">Reference proteome</keyword>
<dbReference type="InterPro" id="IPR006028">
    <property type="entry name" value="GABAA/Glycine_rcpt"/>
</dbReference>
<evidence type="ECO:0000256" key="2">
    <source>
        <dbReference type="ARBA" id="ARBA00023214"/>
    </source>
</evidence>
<organism evidence="5 6">
    <name type="scientific">Amazona collaria</name>
    <name type="common">yellow-billed parrot</name>
    <dbReference type="NCBI Taxonomy" id="241587"/>
    <lineage>
        <taxon>Eukaryota</taxon>
        <taxon>Metazoa</taxon>
        <taxon>Chordata</taxon>
        <taxon>Craniata</taxon>
        <taxon>Vertebrata</taxon>
        <taxon>Euteleostomi</taxon>
        <taxon>Archelosauria</taxon>
        <taxon>Archosauria</taxon>
        <taxon>Dinosauria</taxon>
        <taxon>Saurischia</taxon>
        <taxon>Theropoda</taxon>
        <taxon>Coelurosauria</taxon>
        <taxon>Aves</taxon>
        <taxon>Neognathae</taxon>
        <taxon>Neoaves</taxon>
        <taxon>Telluraves</taxon>
        <taxon>Australaves</taxon>
        <taxon>Psittaciformes</taxon>
        <taxon>Psittacidae</taxon>
        <taxon>Amazona</taxon>
    </lineage>
</organism>
<dbReference type="PRINTS" id="PR00253">
    <property type="entry name" value="GABAARECEPTR"/>
</dbReference>
<keyword evidence="1" id="KW-0407">Ion channel</keyword>
<dbReference type="InterPro" id="IPR006029">
    <property type="entry name" value="Neurotrans-gated_channel_TM"/>
</dbReference>
<feature type="domain" description="Neurotransmitter-gated ion-channel transmembrane" evidence="4">
    <location>
        <begin position="3"/>
        <end position="99"/>
    </location>
</feature>
<dbReference type="GO" id="GO:0034707">
    <property type="term" value="C:chloride channel complex"/>
    <property type="evidence" value="ECO:0007669"/>
    <property type="project" value="UniProtKB-KW"/>
</dbReference>
<dbReference type="GO" id="GO:0005254">
    <property type="term" value="F:chloride channel activity"/>
    <property type="evidence" value="ECO:0007669"/>
    <property type="project" value="UniProtKB-KW"/>
</dbReference>
<protein>
    <recommendedName>
        <fullName evidence="4">Neurotransmitter-gated ion-channel transmembrane domain-containing protein</fullName>
    </recommendedName>
</protein>
<dbReference type="Proteomes" id="UP000694522">
    <property type="component" value="Unplaced"/>
</dbReference>
<evidence type="ECO:0000256" key="1">
    <source>
        <dbReference type="ARBA" id="ARBA00023173"/>
    </source>
</evidence>
<dbReference type="InterPro" id="IPR038050">
    <property type="entry name" value="Neuro_actylchol_rec"/>
</dbReference>